<evidence type="ECO:0000256" key="1">
    <source>
        <dbReference type="SAM" id="MobiDB-lite"/>
    </source>
</evidence>
<evidence type="ECO:0008006" key="4">
    <source>
        <dbReference type="Google" id="ProtNLM"/>
    </source>
</evidence>
<name>A0A067GZJ5_CITSI</name>
<gene>
    <name evidence="2" type="ORF">CISIN_1g0351101mg</name>
</gene>
<sequence>MGAEEDQQSEEPRGKSISQAQFVSWKRQK</sequence>
<dbReference type="EMBL" id="KK784876">
    <property type="protein sequence ID" value="KDO80887.1"/>
    <property type="molecule type" value="Genomic_DNA"/>
</dbReference>
<protein>
    <recommendedName>
        <fullName evidence="4">ZC3H15/TMA46 family C-terminal domain-containing protein</fullName>
    </recommendedName>
</protein>
<evidence type="ECO:0000313" key="3">
    <source>
        <dbReference type="Proteomes" id="UP000027120"/>
    </source>
</evidence>
<keyword evidence="3" id="KW-1185">Reference proteome</keyword>
<reference evidence="2 3" key="1">
    <citation type="submission" date="2014-04" db="EMBL/GenBank/DDBJ databases">
        <authorList>
            <consortium name="International Citrus Genome Consortium"/>
            <person name="Gmitter F."/>
            <person name="Chen C."/>
            <person name="Farmerie W."/>
            <person name="Harkins T."/>
            <person name="Desany B."/>
            <person name="Mohiuddin M."/>
            <person name="Kodira C."/>
            <person name="Borodovsky M."/>
            <person name="Lomsadze A."/>
            <person name="Burns P."/>
            <person name="Jenkins J."/>
            <person name="Prochnik S."/>
            <person name="Shu S."/>
            <person name="Chapman J."/>
            <person name="Pitluck S."/>
            <person name="Schmutz J."/>
            <person name="Rokhsar D."/>
        </authorList>
    </citation>
    <scope>NUCLEOTIDE SEQUENCE</scope>
</reference>
<organism evidence="2 3">
    <name type="scientific">Citrus sinensis</name>
    <name type="common">Sweet orange</name>
    <name type="synonym">Citrus aurantium var. sinensis</name>
    <dbReference type="NCBI Taxonomy" id="2711"/>
    <lineage>
        <taxon>Eukaryota</taxon>
        <taxon>Viridiplantae</taxon>
        <taxon>Streptophyta</taxon>
        <taxon>Embryophyta</taxon>
        <taxon>Tracheophyta</taxon>
        <taxon>Spermatophyta</taxon>
        <taxon>Magnoliopsida</taxon>
        <taxon>eudicotyledons</taxon>
        <taxon>Gunneridae</taxon>
        <taxon>Pentapetalae</taxon>
        <taxon>rosids</taxon>
        <taxon>malvids</taxon>
        <taxon>Sapindales</taxon>
        <taxon>Rutaceae</taxon>
        <taxon>Aurantioideae</taxon>
        <taxon>Citrus</taxon>
    </lineage>
</organism>
<evidence type="ECO:0000313" key="2">
    <source>
        <dbReference type="EMBL" id="KDO80887.1"/>
    </source>
</evidence>
<proteinExistence type="predicted"/>
<dbReference type="Proteomes" id="UP000027120">
    <property type="component" value="Unassembled WGS sequence"/>
</dbReference>
<feature type="region of interest" description="Disordered" evidence="1">
    <location>
        <begin position="1"/>
        <end position="29"/>
    </location>
</feature>
<accession>A0A067GZJ5</accession>
<feature type="non-terminal residue" evidence="2">
    <location>
        <position position="29"/>
    </location>
</feature>
<dbReference type="AlphaFoldDB" id="A0A067GZJ5"/>